<comment type="function">
    <text evidence="2">CRISPR (clustered regularly interspaced short palindromic repeat) is an adaptive immune system that provides protection against mobile genetic elements (viruses, transposable elements and conjugative plasmids). CRISPR clusters contain spacers, sequences complementary to antecedent mobile elements, and target invading nucleic acids. CRISPR clusters are transcribed and processed into CRISPR RNA (crRNA).</text>
</comment>
<proteinExistence type="predicted"/>
<sequence>MNNNDNQNIKGITLTVIFEACALNRDEKIGGNILSIKKMTRSGNETFSYISRVAMRHYLFNSLNKMYTEDWTEASVAVSKKVVQFDLTKNNILNSSEIDAFGYMFTATQPTMTRKSPVGITKAVACEIWEGDMQFNANHDLARRCGSNPDPINKEEHCSYFKVSYTIDTEKMGNDEWLIKGHEYKNGCLDLLFKETTGESELKSGQAIAKILGVFKETTGESEPESQQEQEIPSEKISKNPDGKSNKKKKSKSAFNISVKCDMSSQSKKTYKVLNEQKKPLGTITIIDKPDDKAKMAVFELTKSEKLKRIRQILTVIKNGLIYHTSGENYGIVPVFIVAAGLKLPVPLFNSYLEQGKFFDAILDNHYIVSNGTGKKMVYFYNPKDIVNGIADDKCYKQNQWDEFLTALGLKDNESSAD</sequence>
<dbReference type="InterPro" id="IPR010154">
    <property type="entry name" value="CRISPR-assoc_Cas7/Cst2/DevR"/>
</dbReference>
<gene>
    <name evidence="4" type="primary">cas7i</name>
    <name evidence="4" type="ORF">HWQ67_05420</name>
</gene>
<reference evidence="4 5" key="1">
    <citation type="journal article" date="2020" name="J Geophys Res Biogeosci">
        <title>Magnetotaxis as an Adaptation to Enable Bacterial Shuttling of Microbial Sulfur and Sulfur Cycling Across Aquatic Oxic#Anoxic Interfaces.</title>
        <authorList>
            <person name="Li J."/>
            <person name="Liu P."/>
            <person name="Wang J."/>
            <person name="Roberts A.P."/>
            <person name="Pan Y."/>
        </authorList>
    </citation>
    <scope>NUCLEOTIDE SEQUENCE [LARGE SCALE GENOMIC DNA]</scope>
    <source>
        <strain evidence="4 5">MYR-1_YQ</strain>
    </source>
</reference>
<evidence type="ECO:0000256" key="1">
    <source>
        <dbReference type="ARBA" id="ARBA00023118"/>
    </source>
</evidence>
<evidence type="ECO:0000256" key="3">
    <source>
        <dbReference type="SAM" id="MobiDB-lite"/>
    </source>
</evidence>
<dbReference type="Pfam" id="PF01905">
    <property type="entry name" value="DevR"/>
    <property type="match status" value="1"/>
</dbReference>
<name>A0ABS6RX54_9BACT</name>
<evidence type="ECO:0000313" key="4">
    <source>
        <dbReference type="EMBL" id="MBV6341017.1"/>
    </source>
</evidence>
<evidence type="ECO:0000256" key="2">
    <source>
        <dbReference type="ARBA" id="ARBA00025626"/>
    </source>
</evidence>
<dbReference type="NCBIfam" id="TIGR01875">
    <property type="entry name" value="cas_MJ0381"/>
    <property type="match status" value="1"/>
</dbReference>
<comment type="caution">
    <text evidence="4">The sequence shown here is derived from an EMBL/GenBank/DDBJ whole genome shotgun (WGS) entry which is preliminary data.</text>
</comment>
<organism evidence="4 5">
    <name type="scientific">Candidatus Magnetobacterium casense</name>
    <dbReference type="NCBI Taxonomy" id="1455061"/>
    <lineage>
        <taxon>Bacteria</taxon>
        <taxon>Pseudomonadati</taxon>
        <taxon>Nitrospirota</taxon>
        <taxon>Thermodesulfovibrionia</taxon>
        <taxon>Thermodesulfovibrionales</taxon>
        <taxon>Candidatus Magnetobacteriaceae</taxon>
        <taxon>Candidatus Magnetobacterium</taxon>
    </lineage>
</organism>
<dbReference type="NCBIfam" id="TIGR02585">
    <property type="entry name" value="cas_Cst2_DevR"/>
    <property type="match status" value="1"/>
</dbReference>
<dbReference type="RefSeq" id="WP_218251630.1">
    <property type="nucleotide sequence ID" value="NZ_JABXWD010000065.1"/>
</dbReference>
<feature type="compositionally biased region" description="Basic and acidic residues" evidence="3">
    <location>
        <begin position="233"/>
        <end position="245"/>
    </location>
</feature>
<accession>A0ABS6RX54</accession>
<evidence type="ECO:0000313" key="5">
    <source>
        <dbReference type="Proteomes" id="UP001196980"/>
    </source>
</evidence>
<keyword evidence="1" id="KW-0051">Antiviral defense</keyword>
<dbReference type="Proteomes" id="UP001196980">
    <property type="component" value="Unassembled WGS sequence"/>
</dbReference>
<keyword evidence="5" id="KW-1185">Reference proteome</keyword>
<protein>
    <submittedName>
        <fullName evidence="4">Type I-B CRISPR-associated protein Cas7/Cst2/DevR</fullName>
    </submittedName>
</protein>
<dbReference type="InterPro" id="IPR013414">
    <property type="entry name" value="Cas7/Cst2/DevR_sub_I-B/Tneap"/>
</dbReference>
<feature type="region of interest" description="Disordered" evidence="3">
    <location>
        <begin position="218"/>
        <end position="253"/>
    </location>
</feature>
<dbReference type="EMBL" id="JABXWD010000065">
    <property type="protein sequence ID" value="MBV6341017.1"/>
    <property type="molecule type" value="Genomic_DNA"/>
</dbReference>